<dbReference type="RefSeq" id="XP_003644215.1">
    <property type="nucleotide sequence ID" value="XM_003644167.1"/>
</dbReference>
<gene>
    <name evidence="7" type="ordered locus">Ecym_1146</name>
</gene>
<dbReference type="InterPro" id="IPR051089">
    <property type="entry name" value="prtT"/>
</dbReference>
<dbReference type="HOGENOM" id="CLU_009418_0_0_1"/>
<dbReference type="PROSITE" id="PS00463">
    <property type="entry name" value="ZN2_CY6_FUNGAL_1"/>
    <property type="match status" value="1"/>
</dbReference>
<dbReference type="PANTHER" id="PTHR31845:SF19">
    <property type="entry name" value="TRANSCRIPTION FACTOR DOMAIN-CONTAINING PROTEIN"/>
    <property type="match status" value="1"/>
</dbReference>
<dbReference type="Pfam" id="PF00172">
    <property type="entry name" value="Zn_clus"/>
    <property type="match status" value="1"/>
</dbReference>
<proteinExistence type="predicted"/>
<dbReference type="SMART" id="SM00066">
    <property type="entry name" value="GAL4"/>
    <property type="match status" value="1"/>
</dbReference>
<organism evidence="7 8">
    <name type="scientific">Eremothecium cymbalariae (strain CBS 270.75 / DBVPG 7215 / KCTC 17166 / NRRL Y-17582)</name>
    <name type="common">Yeast</name>
    <dbReference type="NCBI Taxonomy" id="931890"/>
    <lineage>
        <taxon>Eukaryota</taxon>
        <taxon>Fungi</taxon>
        <taxon>Dikarya</taxon>
        <taxon>Ascomycota</taxon>
        <taxon>Saccharomycotina</taxon>
        <taxon>Saccharomycetes</taxon>
        <taxon>Saccharomycetales</taxon>
        <taxon>Saccharomycetaceae</taxon>
        <taxon>Eremothecium</taxon>
    </lineage>
</organism>
<dbReference type="EMBL" id="CP002497">
    <property type="protein sequence ID" value="AET37398.1"/>
    <property type="molecule type" value="Genomic_DNA"/>
</dbReference>
<keyword evidence="5" id="KW-0539">Nucleus</keyword>
<evidence type="ECO:0000259" key="6">
    <source>
        <dbReference type="PROSITE" id="PS50048"/>
    </source>
</evidence>
<dbReference type="PANTHER" id="PTHR31845">
    <property type="entry name" value="FINGER DOMAIN PROTEIN, PUTATIVE-RELATED"/>
    <property type="match status" value="1"/>
</dbReference>
<keyword evidence="4" id="KW-0804">Transcription</keyword>
<dbReference type="GeneID" id="11469592"/>
<dbReference type="AlphaFoldDB" id="G8JMP3"/>
<dbReference type="SUPFAM" id="SSF57701">
    <property type="entry name" value="Zn2/Cys6 DNA-binding domain"/>
    <property type="match status" value="1"/>
</dbReference>
<name>G8JMP3_ERECY</name>
<keyword evidence="8" id="KW-1185">Reference proteome</keyword>
<dbReference type="OrthoDB" id="4060227at2759"/>
<evidence type="ECO:0000256" key="4">
    <source>
        <dbReference type="ARBA" id="ARBA00023163"/>
    </source>
</evidence>
<dbReference type="PROSITE" id="PS50048">
    <property type="entry name" value="ZN2_CY6_FUNGAL_2"/>
    <property type="match status" value="1"/>
</dbReference>
<dbReference type="KEGG" id="erc:Ecym_1146"/>
<dbReference type="InterPro" id="IPR036864">
    <property type="entry name" value="Zn2-C6_fun-type_DNA-bd_sf"/>
</dbReference>
<keyword evidence="2" id="KW-0805">Transcription regulation</keyword>
<dbReference type="InParanoid" id="G8JMP3"/>
<dbReference type="eggNOG" id="ENOG502QW6D">
    <property type="taxonomic scope" value="Eukaryota"/>
</dbReference>
<dbReference type="GO" id="GO:0005634">
    <property type="term" value="C:nucleus"/>
    <property type="evidence" value="ECO:0007669"/>
    <property type="project" value="UniProtKB-SubCell"/>
</dbReference>
<comment type="subcellular location">
    <subcellularLocation>
        <location evidence="1">Nucleus</location>
    </subcellularLocation>
</comment>
<keyword evidence="3" id="KW-0238">DNA-binding</keyword>
<dbReference type="GO" id="GO:0008270">
    <property type="term" value="F:zinc ion binding"/>
    <property type="evidence" value="ECO:0007669"/>
    <property type="project" value="InterPro"/>
</dbReference>
<evidence type="ECO:0000256" key="2">
    <source>
        <dbReference type="ARBA" id="ARBA00023015"/>
    </source>
</evidence>
<evidence type="ECO:0000256" key="1">
    <source>
        <dbReference type="ARBA" id="ARBA00004123"/>
    </source>
</evidence>
<dbReference type="GO" id="GO:0000976">
    <property type="term" value="F:transcription cis-regulatory region binding"/>
    <property type="evidence" value="ECO:0007669"/>
    <property type="project" value="TreeGrafter"/>
</dbReference>
<evidence type="ECO:0000313" key="8">
    <source>
        <dbReference type="Proteomes" id="UP000006790"/>
    </source>
</evidence>
<evidence type="ECO:0000256" key="3">
    <source>
        <dbReference type="ARBA" id="ARBA00023125"/>
    </source>
</evidence>
<dbReference type="OMA" id="LTFNRQP"/>
<accession>G8JMP3</accession>
<dbReference type="Gene3D" id="4.10.240.10">
    <property type="entry name" value="Zn(2)-C6 fungal-type DNA-binding domain"/>
    <property type="match status" value="1"/>
</dbReference>
<dbReference type="Proteomes" id="UP000006790">
    <property type="component" value="Chromosome 1"/>
</dbReference>
<evidence type="ECO:0000256" key="5">
    <source>
        <dbReference type="ARBA" id="ARBA00023242"/>
    </source>
</evidence>
<protein>
    <recommendedName>
        <fullName evidence="6">Zn(2)-C6 fungal-type domain-containing protein</fullName>
    </recommendedName>
</protein>
<dbReference type="GO" id="GO:0000981">
    <property type="term" value="F:DNA-binding transcription factor activity, RNA polymerase II-specific"/>
    <property type="evidence" value="ECO:0007669"/>
    <property type="project" value="InterPro"/>
</dbReference>
<reference evidence="8" key="1">
    <citation type="journal article" date="2012" name="G3 (Bethesda)">
        <title>Pichia sorbitophila, an interspecies yeast hybrid reveals early steps of genome resolution following polyploidization.</title>
        <authorList>
            <person name="Leh Louis V."/>
            <person name="Despons L."/>
            <person name="Friedrich A."/>
            <person name="Martin T."/>
            <person name="Durrens P."/>
            <person name="Casaregola S."/>
            <person name="Neuveglise C."/>
            <person name="Fairhead C."/>
            <person name="Marck C."/>
            <person name="Cruz J.A."/>
            <person name="Straub M.L."/>
            <person name="Kugler V."/>
            <person name="Sacerdot C."/>
            <person name="Uzunov Z."/>
            <person name="Thierry A."/>
            <person name="Weiss S."/>
            <person name="Bleykasten C."/>
            <person name="De Montigny J."/>
            <person name="Jacques N."/>
            <person name="Jung P."/>
            <person name="Lemaire M."/>
            <person name="Mallet S."/>
            <person name="Morel G."/>
            <person name="Richard G.F."/>
            <person name="Sarkar A."/>
            <person name="Savel G."/>
            <person name="Schacherer J."/>
            <person name="Seret M.L."/>
            <person name="Talla E."/>
            <person name="Samson G."/>
            <person name="Jubin C."/>
            <person name="Poulain J."/>
            <person name="Vacherie B."/>
            <person name="Barbe V."/>
            <person name="Pelletier E."/>
            <person name="Sherman D.J."/>
            <person name="Westhof E."/>
            <person name="Weissenbach J."/>
            <person name="Baret P.V."/>
            <person name="Wincker P."/>
            <person name="Gaillardin C."/>
            <person name="Dujon B."/>
            <person name="Souciet J.L."/>
        </authorList>
    </citation>
    <scope>NUCLEOTIDE SEQUENCE [LARGE SCALE GENOMIC DNA]</scope>
    <source>
        <strain evidence="8">CBS 270.75 / DBVPG 7215 / KCTC 17166 / NRRL Y-17582</strain>
    </source>
</reference>
<feature type="domain" description="Zn(2)-C6 fungal-type" evidence="6">
    <location>
        <begin position="13"/>
        <end position="44"/>
    </location>
</feature>
<evidence type="ECO:0000313" key="7">
    <source>
        <dbReference type="EMBL" id="AET37398.1"/>
    </source>
</evidence>
<dbReference type="CDD" id="cd00067">
    <property type="entry name" value="GAL4"/>
    <property type="match status" value="1"/>
</dbReference>
<sequence length="665" mass="76583">MVGIYDSKRRTKPCSNCKQNKVKCEYNEGLPCSRCTRNGLECYFIQRGNIDKSPSSQKQETMLQFQTATTQEPIKEWMNSIDERLNTFESALESVLGLLHGSQIQQQQQINLLQQQISQQQHNLPDINQLLIPTLFDSNSLVKQYTDVNDFRFDHVLTKQQAQELLALFDKNCSNHLFHYTIGDLHIDDLWVNSPLLLAAICTVASRYHPALSHLSPQLRQSLEWFTCKLATSSRNVFTDIIKERIILGLVIAGLWLRSNQLFVSVALQLARVWQIDQLQNMSGNNTQLKKFWYLLYILDGNQNLISHKRPAIYNATEPSLLNARKRTIEYIDNAVIRKMLLESDADETHIANIKQLELLNEAGRSKLAVSNDVIKELRLLNQVEFHIAIESVFHNNTSSYMDAPVGELLSNSMSLLNPERFGMPWKTNMDIDRWMISWTIALQELSIQNDPWCLKSTLLYYNYARMYMNTKPWIDSIQQHLSAAPENKRDIRRIWHSKKLLDGDVEFKFEVDATRGIASSAAKSVLKLITQDKDLRSIFQFLPVHVYVMAYYASLVLLAAENLSYNSNTSSSEVQLKESFILVTKFKQMIATDTTSDLDFQNELNQDLDQLLTTFKEVYHTSFAPSTQIDELMEHPENHFENESEAYARARTIVAWPGTNQGHP</sequence>
<dbReference type="InterPro" id="IPR001138">
    <property type="entry name" value="Zn2Cys6_DnaBD"/>
</dbReference>